<dbReference type="AlphaFoldDB" id="X1SA68"/>
<dbReference type="EMBL" id="BARW01021594">
    <property type="protein sequence ID" value="GAI89873.1"/>
    <property type="molecule type" value="Genomic_DNA"/>
</dbReference>
<sequence>MSADNIITWSDYRREDREKTYGLLSQISPCGRYVVSTVKDLSVFVPRDENLMYSQLFYPLKGILVIYDTFTRKFRALPGTDDQKYVQSNANWSPDGKYIVFARAKAIHSDESGNTGPGIVDSTKADNLVHAFFNRTRLVKFVLYRIPFNEGKGGKAEPLEGASNNNMSNYFARYSADGKWIVFCQAESFMLLMPDSKLYIMPAEGGTPREMTCNTTNMNSWHS</sequence>
<dbReference type="Gene3D" id="2.120.10.30">
    <property type="entry name" value="TolB, C-terminal domain"/>
    <property type="match status" value="1"/>
</dbReference>
<dbReference type="InterPro" id="IPR011659">
    <property type="entry name" value="WD40"/>
</dbReference>
<proteinExistence type="predicted"/>
<gene>
    <name evidence="1" type="ORF">S12H4_36243</name>
</gene>
<reference evidence="1" key="1">
    <citation type="journal article" date="2014" name="Front. Microbiol.">
        <title>High frequency of phylogenetically diverse reductive dehalogenase-homologous genes in deep subseafloor sedimentary metagenomes.</title>
        <authorList>
            <person name="Kawai M."/>
            <person name="Futagami T."/>
            <person name="Toyoda A."/>
            <person name="Takaki Y."/>
            <person name="Nishi S."/>
            <person name="Hori S."/>
            <person name="Arai W."/>
            <person name="Tsubouchi T."/>
            <person name="Morono Y."/>
            <person name="Uchiyama I."/>
            <person name="Ito T."/>
            <person name="Fujiyama A."/>
            <person name="Inagaki F."/>
            <person name="Takami H."/>
        </authorList>
    </citation>
    <scope>NUCLEOTIDE SEQUENCE</scope>
    <source>
        <strain evidence="1">Expedition CK06-06</strain>
    </source>
</reference>
<comment type="caution">
    <text evidence="1">The sequence shown here is derived from an EMBL/GenBank/DDBJ whole genome shotgun (WGS) entry which is preliminary data.</text>
</comment>
<dbReference type="InterPro" id="IPR011042">
    <property type="entry name" value="6-blade_b-propeller_TolB-like"/>
</dbReference>
<dbReference type="Pfam" id="PF07676">
    <property type="entry name" value="PD40"/>
    <property type="match status" value="2"/>
</dbReference>
<organism evidence="1">
    <name type="scientific">marine sediment metagenome</name>
    <dbReference type="NCBI Taxonomy" id="412755"/>
    <lineage>
        <taxon>unclassified sequences</taxon>
        <taxon>metagenomes</taxon>
        <taxon>ecological metagenomes</taxon>
    </lineage>
</organism>
<accession>X1SA68</accession>
<name>X1SA68_9ZZZZ</name>
<evidence type="ECO:0000313" key="1">
    <source>
        <dbReference type="EMBL" id="GAI89873.1"/>
    </source>
</evidence>
<dbReference type="SUPFAM" id="SSF82171">
    <property type="entry name" value="DPP6 N-terminal domain-like"/>
    <property type="match status" value="1"/>
</dbReference>
<protein>
    <recommendedName>
        <fullName evidence="2">Dipeptidylpeptidase IV N-terminal domain-containing protein</fullName>
    </recommendedName>
</protein>
<evidence type="ECO:0008006" key="2">
    <source>
        <dbReference type="Google" id="ProtNLM"/>
    </source>
</evidence>